<keyword evidence="1" id="KW-0413">Isomerase</keyword>
<dbReference type="Proteomes" id="UP001297580">
    <property type="component" value="Chromosome"/>
</dbReference>
<dbReference type="InterPro" id="IPR036237">
    <property type="entry name" value="Xyl_isomerase-like_sf"/>
</dbReference>
<dbReference type="GO" id="GO:0016853">
    <property type="term" value="F:isomerase activity"/>
    <property type="evidence" value="ECO:0007669"/>
    <property type="project" value="UniProtKB-KW"/>
</dbReference>
<dbReference type="GeneID" id="87620930"/>
<dbReference type="RefSeq" id="WP_029760810.1">
    <property type="nucleotide sequence ID" value="NZ_CP017690.1"/>
</dbReference>
<accession>A0ABY9QFW6</accession>
<dbReference type="EMBL" id="CP133461">
    <property type="protein sequence ID" value="WMV77815.1"/>
    <property type="molecule type" value="Genomic_DNA"/>
</dbReference>
<dbReference type="Gene3D" id="3.20.20.150">
    <property type="entry name" value="Divalent-metal-dependent TIM barrel enzymes"/>
    <property type="match status" value="1"/>
</dbReference>
<evidence type="ECO:0000313" key="1">
    <source>
        <dbReference type="EMBL" id="WMV77815.1"/>
    </source>
</evidence>
<evidence type="ECO:0000313" key="2">
    <source>
        <dbReference type="Proteomes" id="UP001297580"/>
    </source>
</evidence>
<dbReference type="SUPFAM" id="SSF51658">
    <property type="entry name" value="Xylose isomerase-like"/>
    <property type="match status" value="1"/>
</dbReference>
<protein>
    <submittedName>
        <fullName evidence="1">Xylose isomerase</fullName>
    </submittedName>
</protein>
<organism evidence="1 2">
    <name type="scientific">Geobacillus thermodenitrificans</name>
    <dbReference type="NCBI Taxonomy" id="33940"/>
    <lineage>
        <taxon>Bacteria</taxon>
        <taxon>Bacillati</taxon>
        <taxon>Bacillota</taxon>
        <taxon>Bacilli</taxon>
        <taxon>Bacillales</taxon>
        <taxon>Anoxybacillaceae</taxon>
        <taxon>Geobacillus</taxon>
    </lineage>
</organism>
<name>A0ABY9QFW6_GEOTD</name>
<reference evidence="1 2" key="1">
    <citation type="submission" date="2023-08" db="EMBL/GenBank/DDBJ databases">
        <title>Complete genome sequence of Geobacillus thermodenitrificans K1041, a genetically tractable strain representative of the genus Geobacillus.</title>
        <authorList>
            <person name="Kani S."/>
            <person name="Suzuki H."/>
        </authorList>
    </citation>
    <scope>NUCLEOTIDE SEQUENCE [LARGE SCALE GENOMIC DNA]</scope>
    <source>
        <strain evidence="1 2">K1041</strain>
    </source>
</reference>
<sequence length="248" mass="28624">MRNVVIPLNALDRNEVREKGQRFFIQKMYGTGVSGVEIRRELLTVHDHPLGHLKTIADEMGMFLVYSSPSPLWAANGRLNEELHLVIQEAKELGAVMLKVPLGCYDPLLCEMDDLKTLLEEIKEQLQLFIENDQTPNGGTISSLYRFFNDIHEYQLPVYMTFDIGNWKYCGESAAVALSHFHPFIRYVHLKHVEKYDGRLKTVPLTEENSKEWKAILRAFSTDLPIALEFPINDVEFIPYYIRLLQAP</sequence>
<keyword evidence="2" id="KW-1185">Reference proteome</keyword>
<proteinExistence type="predicted"/>
<gene>
    <name evidence="1" type="ORF">HSX42_08780</name>
</gene>